<sequence>MIIIPSGKPKIWDKQEDAGPVAASQAYTGNFHRLCRAYAEKFDGDYLILSPKYGFLTPDSLVVGTYDVRFTARGVTAETISLEELSRQWQEFAIEQEMIVMLGGKKFAPLLAAVTDGKQRFLFPLHGTRGIGDMQKRLRTAIDTGEPFSLDTYSG</sequence>
<evidence type="ECO:0000259" key="1">
    <source>
        <dbReference type="Pfam" id="PF21818"/>
    </source>
</evidence>
<dbReference type="AlphaFoldDB" id="A0A7W1T3V2"/>
<dbReference type="Proteomes" id="UP000548787">
    <property type="component" value="Unassembled WGS sequence"/>
</dbReference>
<evidence type="ECO:0000313" key="2">
    <source>
        <dbReference type="EMBL" id="MBA3924914.1"/>
    </source>
</evidence>
<protein>
    <recommendedName>
        <fullName evidence="1">DUF6884 domain-containing protein</fullName>
    </recommendedName>
</protein>
<dbReference type="EMBL" id="JABJVM010000001">
    <property type="protein sequence ID" value="MBA3924914.1"/>
    <property type="molecule type" value="Genomic_DNA"/>
</dbReference>
<dbReference type="Pfam" id="PF21818">
    <property type="entry name" value="DUF6884"/>
    <property type="match status" value="1"/>
</dbReference>
<comment type="caution">
    <text evidence="2">The sequence shown here is derived from an EMBL/GenBank/DDBJ whole genome shotgun (WGS) entry which is preliminary data.</text>
</comment>
<accession>A0A7W1T3V2</accession>
<reference evidence="2 3" key="1">
    <citation type="submission" date="2020-08" db="EMBL/GenBank/DDBJ databases">
        <title>Listeria ohnekaius sp. nov. and Listeria portnoyii sp. nov. isolated from non-agricultural and natural environments.</title>
        <authorList>
            <person name="Weller D."/>
            <person name="Belias A.M."/>
            <person name="Liao J."/>
            <person name="Guo S."/>
            <person name="Orsi R.H."/>
            <person name="Wiedmann M."/>
        </authorList>
    </citation>
    <scope>NUCLEOTIDE SEQUENCE [LARGE SCALE GENOMIC DNA]</scope>
    <source>
        <strain evidence="2 3">FSL W9-0585</strain>
    </source>
</reference>
<evidence type="ECO:0000313" key="3">
    <source>
        <dbReference type="Proteomes" id="UP000548787"/>
    </source>
</evidence>
<dbReference type="InterPro" id="IPR049251">
    <property type="entry name" value="DUF6884"/>
</dbReference>
<keyword evidence="3" id="KW-1185">Reference proteome</keyword>
<feature type="domain" description="DUF6884" evidence="1">
    <location>
        <begin position="16"/>
        <end position="133"/>
    </location>
</feature>
<gene>
    <name evidence="2" type="ORF">HPK16_01060</name>
</gene>
<proteinExistence type="predicted"/>
<organism evidence="2 3">
    <name type="scientific">Listeria rustica</name>
    <dbReference type="NCBI Taxonomy" id="2713503"/>
    <lineage>
        <taxon>Bacteria</taxon>
        <taxon>Bacillati</taxon>
        <taxon>Bacillota</taxon>
        <taxon>Bacilli</taxon>
        <taxon>Bacillales</taxon>
        <taxon>Listeriaceae</taxon>
        <taxon>Listeria</taxon>
    </lineage>
</organism>
<dbReference type="RefSeq" id="WP_181675159.1">
    <property type="nucleotide sequence ID" value="NZ_JABJVM010000001.1"/>
</dbReference>
<name>A0A7W1T3V2_9LIST</name>